<name>A0A7S5FQD5_9CAUD</name>
<evidence type="ECO:0000313" key="2">
    <source>
        <dbReference type="Proteomes" id="UP000594402"/>
    </source>
</evidence>
<sequence length="61" mass="7077">MPEYHVYMTVKNQECYVVEADCEKEAIEIVENGDGTYNWTEHAIEAEVTHAEEVKEEEDVV</sequence>
<keyword evidence="2" id="KW-1185">Reference proteome</keyword>
<accession>A0A7S5FQD5</accession>
<protein>
    <submittedName>
        <fullName evidence="1">Uncharacterized protein</fullName>
    </submittedName>
</protein>
<dbReference type="Proteomes" id="UP000594402">
    <property type="component" value="Segment"/>
</dbReference>
<proteinExistence type="predicted"/>
<reference evidence="1 2" key="1">
    <citation type="submission" date="2019-10" db="EMBL/GenBank/DDBJ databases">
        <title>Isolation and characterisation of a new family of globally distributed lytic roseophage, the Naomivirus.</title>
        <authorList>
            <person name="Rihtman B."/>
            <person name="Puxty R.J."/>
            <person name="Hapeshi A."/>
            <person name="Zhan Y."/>
            <person name="Michinevski S."/>
            <person name="Waterfield N.R."/>
            <person name="Chen F."/>
            <person name="Millard A.D."/>
            <person name="Scanlan D.J."/>
            <person name="Chen Y."/>
        </authorList>
    </citation>
    <scope>NUCLEOTIDE SEQUENCE [LARGE SCALE GENOMIC DNA]</scope>
</reference>
<gene>
    <name evidence="1" type="ORF">DSS3VP1_00101</name>
</gene>
<organism evidence="1 2">
    <name type="scientific">Bacteriophage DSS3_VP1</name>
    <dbReference type="NCBI Taxonomy" id="2664196"/>
    <lineage>
        <taxon>Viruses</taxon>
        <taxon>Duplodnaviria</taxon>
        <taxon>Heunggongvirae</taxon>
        <taxon>Uroviricota</taxon>
        <taxon>Caudoviricetes</taxon>
        <taxon>Naomviridae</taxon>
        <taxon>Noahvirus</taxon>
        <taxon>Noahvirus arc</taxon>
    </lineage>
</organism>
<dbReference type="EMBL" id="MN602266">
    <property type="protein sequence ID" value="QGH74669.1"/>
    <property type="molecule type" value="Genomic_DNA"/>
</dbReference>
<evidence type="ECO:0000313" key="1">
    <source>
        <dbReference type="EMBL" id="QGH74669.1"/>
    </source>
</evidence>